<evidence type="ECO:0000313" key="2">
    <source>
        <dbReference type="EMBL" id="BAB31862.1"/>
    </source>
</evidence>
<reference evidence="2" key="6">
    <citation type="journal article" date="2002" name="Nature">
        <title>Analysis of the mouse transcriptome based on functional annotation of 60,770 full-length cDNAs.</title>
        <authorList>
            <consortium name="The FANTOM Consortium and the RIKEN Genome Exploration Research Group Phase I and II Team"/>
        </authorList>
    </citation>
    <scope>NUCLEOTIDE SEQUENCE</scope>
    <source>
        <strain evidence="2">C57BL/6J</strain>
        <tissue evidence="2">Testis</tissue>
    </source>
</reference>
<name>Q9D2E8_MOUSE</name>
<reference evidence="2" key="7">
    <citation type="journal article" date="2005" name="Science">
        <title>The Transcriptional Landscape of the Mammalian Genome.</title>
        <authorList>
            <consortium name="The FANTOM Consortium"/>
            <consortium name="Riken Genome Exploration Research Group and Genome Science Group (Genome Network Project Core Group)"/>
        </authorList>
    </citation>
    <scope>NUCLEOTIDE SEQUENCE</scope>
    <source>
        <strain evidence="2">C57BL/6J</strain>
        <tissue evidence="2">Testis</tissue>
    </source>
</reference>
<reference evidence="2" key="3">
    <citation type="journal article" date="2000" name="Genome Res.">
        <title>RIKEN integrated sequence analysis (RISA) system--384-format sequencing pipeline with 384 multicapillary sequencer.</title>
        <authorList>
            <person name="Shibata K."/>
            <person name="Itoh M."/>
            <person name="Aizawa K."/>
            <person name="Nagaoka S."/>
            <person name="Sasaki N."/>
            <person name="Carninci P."/>
            <person name="Konno H."/>
            <person name="Akiyama J."/>
            <person name="Nishi K."/>
            <person name="Kitsunai T."/>
            <person name="Tashiro H."/>
            <person name="Itoh M."/>
            <person name="Sumi N."/>
            <person name="Ishii Y."/>
            <person name="Nakamura S."/>
            <person name="Hazama M."/>
            <person name="Nishine T."/>
            <person name="Harada A."/>
            <person name="Yamamoto R."/>
            <person name="Matsumoto H."/>
            <person name="Sakaguchi S."/>
            <person name="Ikegami T."/>
            <person name="Kashiwagi K."/>
            <person name="Fujiwake S."/>
            <person name="Inoue K."/>
            <person name="Togawa Y."/>
            <person name="Izawa M."/>
            <person name="Ohara E."/>
            <person name="Watahiki M."/>
            <person name="Yoneda Y."/>
            <person name="Ishikawa T."/>
            <person name="Ozawa K."/>
            <person name="Tanaka T."/>
            <person name="Matsuura S."/>
            <person name="Kawai J."/>
            <person name="Okazaki Y."/>
            <person name="Muramatsu M."/>
            <person name="Inoue Y."/>
            <person name="Kira A."/>
            <person name="Hayashizaki Y."/>
        </authorList>
    </citation>
    <scope>NUCLEOTIDE SEQUENCE</scope>
    <source>
        <strain evidence="2">C57BL/6J</strain>
        <tissue evidence="2">Testis</tissue>
    </source>
</reference>
<feature type="region of interest" description="Disordered" evidence="1">
    <location>
        <begin position="108"/>
        <end position="136"/>
    </location>
</feature>
<reference evidence="2" key="8">
    <citation type="journal article" date="2005" name="Science">
        <title>Antisense Transcription in the Mammalian Transcriptome.</title>
        <authorList>
            <consortium name="RIKEN Genome Exploration Research Group and Genome Science Group (Genome Network Project Core Group) and the FANTOM Consortium"/>
        </authorList>
    </citation>
    <scope>NUCLEOTIDE SEQUENCE</scope>
    <source>
        <strain evidence="2">C57BL/6J</strain>
        <tissue evidence="2">Testis</tissue>
    </source>
</reference>
<reference evidence="2" key="1">
    <citation type="journal article" date="1999" name="Methods Enzymol.">
        <title>High-efficiency full-length cDNA cloning.</title>
        <authorList>
            <person name="Carninci P."/>
            <person name="Hayashizaki Y."/>
        </authorList>
    </citation>
    <scope>NUCLEOTIDE SEQUENCE</scope>
    <source>
        <strain evidence="2">C57BL/6J</strain>
        <tissue evidence="2">Testis</tissue>
    </source>
</reference>
<organism evidence="2">
    <name type="scientific">Mus musculus</name>
    <name type="common">Mouse</name>
    <dbReference type="NCBI Taxonomy" id="10090"/>
    <lineage>
        <taxon>Eukaryota</taxon>
        <taxon>Metazoa</taxon>
        <taxon>Chordata</taxon>
        <taxon>Craniata</taxon>
        <taxon>Vertebrata</taxon>
        <taxon>Euteleostomi</taxon>
        <taxon>Mammalia</taxon>
        <taxon>Eutheria</taxon>
        <taxon>Euarchontoglires</taxon>
        <taxon>Glires</taxon>
        <taxon>Rodentia</taxon>
        <taxon>Myomorpha</taxon>
        <taxon>Muroidea</taxon>
        <taxon>Muridae</taxon>
        <taxon>Murinae</taxon>
        <taxon>Mus</taxon>
        <taxon>Mus</taxon>
    </lineage>
</organism>
<sequence length="169" mass="18761">MHPPQDPCFLPAVVLKYSTSAVVYIKTEIQTSCCRQASAPVPTSFCSSPTPNKSSQHQKRPCLELKCAMFLRGREMSQRKYYKGLNLSAVHTLKTTCFMQQQCSRRSPHSRQNWDRPLPVGRAGQEAEEGEEALGCPLPLKSPLSSGCQHPSAQGHGVRGCAFRREESL</sequence>
<evidence type="ECO:0000256" key="1">
    <source>
        <dbReference type="SAM" id="MobiDB-lite"/>
    </source>
</evidence>
<accession>Q9D2E8</accession>
<protein>
    <submittedName>
        <fullName evidence="2">Uncharacterized protein</fullName>
    </submittedName>
</protein>
<dbReference type="EMBL" id="AK019816">
    <property type="protein sequence ID" value="BAB31862.1"/>
    <property type="molecule type" value="mRNA"/>
</dbReference>
<dbReference type="AlphaFoldDB" id="Q9D2E8"/>
<reference evidence="2" key="5">
    <citation type="journal article" date="2001" name="Nature">
        <title>Functional annotation of a full-length mouse cDNA collection.</title>
        <authorList>
            <consortium name="The RIKEN Genome Exploration Research Group Phase II Team and the FANTOM Consortium"/>
        </authorList>
    </citation>
    <scope>NUCLEOTIDE SEQUENCE</scope>
    <source>
        <strain evidence="2">C57BL/6J</strain>
        <tissue evidence="2">Testis</tissue>
    </source>
</reference>
<reference evidence="2" key="4">
    <citation type="submission" date="2000-08" db="EMBL/GenBank/DDBJ databases">
        <authorList>
            <person name="Adachi J."/>
            <person name="Aizawa K."/>
            <person name="Akahira S."/>
            <person name="Akimura T."/>
            <person name="Arai A."/>
            <person name="Aono H."/>
            <person name="Arakawa T."/>
            <person name="Bono H."/>
            <person name="Carninci P."/>
            <person name="Fukuda S."/>
            <person name="Fukunishi Y."/>
            <person name="Furuno M."/>
            <person name="Hanagaki T."/>
            <person name="Hara A."/>
            <person name="Hayatsu N."/>
            <person name="Hiramoto K."/>
            <person name="Hiraoka T."/>
            <person name="Hori F."/>
            <person name="Imotani K."/>
            <person name="Ishii Y."/>
            <person name="Itoh M."/>
            <person name="Izawa M."/>
            <person name="Kasukawa T."/>
            <person name="Kato H."/>
            <person name="Kawai J."/>
            <person name="Kojima Y."/>
            <person name="Konno H."/>
            <person name="Kouda M."/>
            <person name="Koya S."/>
            <person name="Kurihara C."/>
            <person name="Matsuyama T."/>
            <person name="Miyazaki A."/>
            <person name="Nishi K."/>
            <person name="Nomura K."/>
            <person name="Numazaki R."/>
            <person name="Ohno M."/>
            <person name="Okazaki Y."/>
            <person name="Okido T."/>
            <person name="Owa C."/>
            <person name="Saito H."/>
            <person name="Saito R."/>
            <person name="Sakai C."/>
            <person name="Sakai K."/>
            <person name="Sano H."/>
            <person name="Sasaki D."/>
            <person name="Shibata K."/>
            <person name="Shibata Y."/>
            <person name="Shinagawa A."/>
            <person name="Shiraki T."/>
            <person name="Sogabe Y."/>
            <person name="Suzuki H."/>
            <person name="Tagami M."/>
            <person name="Tagawa A."/>
            <person name="Takahashi F."/>
            <person name="Tanaka T."/>
            <person name="Tejima Y."/>
            <person name="Toya T."/>
            <person name="Yamamura T."/>
            <person name="Yasunishi A."/>
            <person name="Yoshida K."/>
            <person name="Yoshino M."/>
            <person name="Muramatsu M."/>
            <person name="Hayashizaki Y."/>
        </authorList>
    </citation>
    <scope>NUCLEOTIDE SEQUENCE</scope>
    <source>
        <strain evidence="2">C57BL/6J</strain>
        <tissue evidence="2">Testis</tissue>
    </source>
</reference>
<proteinExistence type="evidence at transcript level"/>
<reference evidence="2" key="2">
    <citation type="journal article" date="2000" name="Genome Res.">
        <title>Normalization and subtraction of cap-trapper-selected cDNAs to prepare full-length cDNA libraries for rapid discovery of new genes.</title>
        <authorList>
            <person name="Carninci P."/>
            <person name="Shibata Y."/>
            <person name="Hayatsu N."/>
            <person name="Sugahara Y."/>
            <person name="Shibata K."/>
            <person name="Itoh M."/>
            <person name="Konno H."/>
            <person name="Okazaki Y."/>
            <person name="Muramatsu M."/>
            <person name="Hayashizaki Y."/>
        </authorList>
    </citation>
    <scope>NUCLEOTIDE SEQUENCE</scope>
    <source>
        <strain evidence="2">C57BL/6J</strain>
        <tissue evidence="2">Testis</tissue>
    </source>
</reference>